<evidence type="ECO:0000256" key="3">
    <source>
        <dbReference type="SAM" id="MobiDB-lite"/>
    </source>
</evidence>
<comment type="caution">
    <text evidence="7">The sequence shown here is derived from an EMBL/GenBank/DDBJ whole genome shotgun (WGS) entry which is preliminary data.</text>
</comment>
<organism evidence="7 8">
    <name type="scientific">Durusdinium trenchii</name>
    <dbReference type="NCBI Taxonomy" id="1381693"/>
    <lineage>
        <taxon>Eukaryota</taxon>
        <taxon>Sar</taxon>
        <taxon>Alveolata</taxon>
        <taxon>Dinophyceae</taxon>
        <taxon>Suessiales</taxon>
        <taxon>Symbiodiniaceae</taxon>
        <taxon>Durusdinium</taxon>
    </lineage>
</organism>
<dbReference type="InterPro" id="IPR013216">
    <property type="entry name" value="Methyltransf_11"/>
</dbReference>
<keyword evidence="4" id="KW-0732">Signal</keyword>
<dbReference type="Gene3D" id="3.40.50.150">
    <property type="entry name" value="Vaccinia Virus protein VP39"/>
    <property type="match status" value="1"/>
</dbReference>
<dbReference type="InterPro" id="IPR051422">
    <property type="entry name" value="AlkB_tRNA_MeTrf/Diox"/>
</dbReference>
<keyword evidence="1" id="KW-0489">Methyltransferase</keyword>
<feature type="domain" description="Methyltransferase type 11" evidence="5">
    <location>
        <begin position="309"/>
        <end position="360"/>
    </location>
</feature>
<evidence type="ECO:0000256" key="1">
    <source>
        <dbReference type="ARBA" id="ARBA00022603"/>
    </source>
</evidence>
<feature type="domain" description="NAD(P)-binding" evidence="6">
    <location>
        <begin position="60"/>
        <end position="231"/>
    </location>
</feature>
<name>A0ABP0N0S9_9DINO</name>
<dbReference type="Proteomes" id="UP001642464">
    <property type="component" value="Unassembled WGS sequence"/>
</dbReference>
<dbReference type="PANTHER" id="PTHR13069:SF21">
    <property type="entry name" value="ALKYLATED DNA REPAIR PROTEIN ALKB HOMOLOG 8"/>
    <property type="match status" value="1"/>
</dbReference>
<evidence type="ECO:0000259" key="6">
    <source>
        <dbReference type="Pfam" id="PF13460"/>
    </source>
</evidence>
<dbReference type="PANTHER" id="PTHR13069">
    <property type="entry name" value="ALKYLATED DNA REPAIR PROTEIN ALKB HOMOLOG 8"/>
    <property type="match status" value="1"/>
</dbReference>
<sequence length="465" mass="51399">MTRPFRSAFGVKLLVVLGLWACGREAATFLGTPAPARGSARAAEEESAANEGGRRLLVLGGNGFVGREVCRLAVQRGFKVTSLSRRGENPEPGNEQLDQVNWVQGNAVDAGTVSNLVGEADAVVHAIGLLFDANSGLTNLNLIVSGSKSTPDDTSTYDRITRQTAFNVINAIKGKLRLPFAPPTPMMFVSAAEAGWPDVTLGEQVENVAPQWLKEYLVAKRAVEAELRSSDAIRAAMFRPSLIWSWTKFDVLPVIPVFNLLNALGVPFVDKTVSPSDGPWTMDVALLEDDWWTILSDQLCQAEICTDLYSVADCLAAPLRDGAFDAVLSIAVLHHLSTRGRRVQALREAARLLRVGGQLLVYCWSFEQDDDRSRSRHRFVAQDVLVPWSFRTPGLKKGKPSEQPEPAPDEERSDRWEEQPPVCQRYCHVYREGELEDLLEEVPQLEVVDSYFDTGNWCAIARRRP</sequence>
<dbReference type="Gene3D" id="3.40.50.720">
    <property type="entry name" value="NAD(P)-binding Rossmann-like Domain"/>
    <property type="match status" value="1"/>
</dbReference>
<feature type="chain" id="PRO_5046727779" description="Methyltransferase type 11 domain-containing protein" evidence="4">
    <location>
        <begin position="27"/>
        <end position="465"/>
    </location>
</feature>
<dbReference type="SUPFAM" id="SSF53335">
    <property type="entry name" value="S-adenosyl-L-methionine-dependent methyltransferases"/>
    <property type="match status" value="1"/>
</dbReference>
<evidence type="ECO:0000256" key="2">
    <source>
        <dbReference type="ARBA" id="ARBA00022679"/>
    </source>
</evidence>
<feature type="signal peptide" evidence="4">
    <location>
        <begin position="1"/>
        <end position="26"/>
    </location>
</feature>
<feature type="region of interest" description="Disordered" evidence="3">
    <location>
        <begin position="391"/>
        <end position="417"/>
    </location>
</feature>
<dbReference type="CDD" id="cd02440">
    <property type="entry name" value="AdoMet_MTases"/>
    <property type="match status" value="1"/>
</dbReference>
<evidence type="ECO:0000256" key="4">
    <source>
        <dbReference type="SAM" id="SignalP"/>
    </source>
</evidence>
<protein>
    <recommendedName>
        <fullName evidence="9">Methyltransferase type 11 domain-containing protein</fullName>
    </recommendedName>
</protein>
<proteinExistence type="predicted"/>
<dbReference type="SUPFAM" id="SSF51735">
    <property type="entry name" value="NAD(P)-binding Rossmann-fold domains"/>
    <property type="match status" value="1"/>
</dbReference>
<gene>
    <name evidence="7" type="ORF">SCF082_LOCUS30823</name>
</gene>
<reference evidence="7 8" key="1">
    <citation type="submission" date="2024-02" db="EMBL/GenBank/DDBJ databases">
        <authorList>
            <person name="Chen Y."/>
            <person name="Shah S."/>
            <person name="Dougan E. K."/>
            <person name="Thang M."/>
            <person name="Chan C."/>
        </authorList>
    </citation>
    <scope>NUCLEOTIDE SEQUENCE [LARGE SCALE GENOMIC DNA]</scope>
</reference>
<evidence type="ECO:0000313" key="8">
    <source>
        <dbReference type="Proteomes" id="UP001642464"/>
    </source>
</evidence>
<dbReference type="InterPro" id="IPR016040">
    <property type="entry name" value="NAD(P)-bd_dom"/>
</dbReference>
<evidence type="ECO:0008006" key="9">
    <source>
        <dbReference type="Google" id="ProtNLM"/>
    </source>
</evidence>
<dbReference type="InterPro" id="IPR029063">
    <property type="entry name" value="SAM-dependent_MTases_sf"/>
</dbReference>
<dbReference type="Pfam" id="PF13460">
    <property type="entry name" value="NAD_binding_10"/>
    <property type="match status" value="1"/>
</dbReference>
<evidence type="ECO:0000259" key="5">
    <source>
        <dbReference type="Pfam" id="PF08241"/>
    </source>
</evidence>
<dbReference type="Pfam" id="PF08241">
    <property type="entry name" value="Methyltransf_11"/>
    <property type="match status" value="1"/>
</dbReference>
<evidence type="ECO:0000313" key="7">
    <source>
        <dbReference type="EMBL" id="CAK9057400.1"/>
    </source>
</evidence>
<dbReference type="InterPro" id="IPR036291">
    <property type="entry name" value="NAD(P)-bd_dom_sf"/>
</dbReference>
<keyword evidence="2" id="KW-0808">Transferase</keyword>
<keyword evidence="8" id="KW-1185">Reference proteome</keyword>
<dbReference type="EMBL" id="CAXAMM010025670">
    <property type="protein sequence ID" value="CAK9057400.1"/>
    <property type="molecule type" value="Genomic_DNA"/>
</dbReference>
<accession>A0ABP0N0S9</accession>